<proteinExistence type="predicted"/>
<keyword evidence="3" id="KW-0862">Zinc</keyword>
<dbReference type="EMBL" id="KV417729">
    <property type="protein sequence ID" value="KZP08179.1"/>
    <property type="molecule type" value="Genomic_DNA"/>
</dbReference>
<keyword evidence="7" id="KW-1185">Reference proteome</keyword>
<dbReference type="InterPro" id="IPR002893">
    <property type="entry name" value="Znf_MYND"/>
</dbReference>
<name>A0A165X407_9AGAM</name>
<evidence type="ECO:0000256" key="4">
    <source>
        <dbReference type="PROSITE-ProRule" id="PRU00134"/>
    </source>
</evidence>
<accession>A0A165X407</accession>
<dbReference type="AlphaFoldDB" id="A0A165X407"/>
<dbReference type="GO" id="GO:0008270">
    <property type="term" value="F:zinc ion binding"/>
    <property type="evidence" value="ECO:0007669"/>
    <property type="project" value="UniProtKB-KW"/>
</dbReference>
<evidence type="ECO:0000259" key="5">
    <source>
        <dbReference type="PROSITE" id="PS50865"/>
    </source>
</evidence>
<reference evidence="6 7" key="1">
    <citation type="journal article" date="2016" name="Mol. Biol. Evol.">
        <title>Comparative Genomics of Early-Diverging Mushroom-Forming Fungi Provides Insights into the Origins of Lignocellulose Decay Capabilities.</title>
        <authorList>
            <person name="Nagy L.G."/>
            <person name="Riley R."/>
            <person name="Tritt A."/>
            <person name="Adam C."/>
            <person name="Daum C."/>
            <person name="Floudas D."/>
            <person name="Sun H."/>
            <person name="Yadav J.S."/>
            <person name="Pangilinan J."/>
            <person name="Larsson K.H."/>
            <person name="Matsuura K."/>
            <person name="Barry K."/>
            <person name="Labutti K."/>
            <person name="Kuo R."/>
            <person name="Ohm R.A."/>
            <person name="Bhattacharya S.S."/>
            <person name="Shirouzu T."/>
            <person name="Yoshinaga Y."/>
            <person name="Martin F.M."/>
            <person name="Grigoriev I.V."/>
            <person name="Hibbett D.S."/>
        </authorList>
    </citation>
    <scope>NUCLEOTIDE SEQUENCE [LARGE SCALE GENOMIC DNA]</scope>
    <source>
        <strain evidence="6 7">CBS 109695</strain>
    </source>
</reference>
<evidence type="ECO:0000256" key="2">
    <source>
        <dbReference type="ARBA" id="ARBA00022771"/>
    </source>
</evidence>
<feature type="domain" description="MYND-type" evidence="5">
    <location>
        <begin position="396"/>
        <end position="434"/>
    </location>
</feature>
<sequence>MNQNRIPGLNPNVLILALTGWRKSMSPYTHPVDLSTSPCDLLLRYASLLLSSMTTAVEASDRQQADYTSTQIASMWPSMWIWLQILHSRRSHPASNKDAISPIYLYNVVKRFLFTAHTNSPTRLSALIMGQKEAMEMMASAWIEEGSDMYATHGFQASVLTTPLPSGASWNFMPYIVDRCGGDADDVVRILFCRIKYNAKQAETDWRSLRHDMEVIKYQIYPCKDAEPQILRQALLFHPAFPSAMVDVLSRLLNKPKMTVELEVALTFPLLMISRHLDIRGYDCIVQLMNTTFLALIARLPRTLGSNRDIDGKIGEIFQILGRFLVYRALLGKVERNMDLALGEGEATYRKGGGQNLTGKGILALKDQCVQWAHLYNNDYKMFASKYKTDCGYPLCSQNDSDHTFRRCSGCRFVQYCTKSCQRKHWRGQHKTLCAEMRSSGREPVGLSGPGLRFITHVVAHDCMGLDLEQRNAFKFEQGNSIQFETPARKFMLLISYANAPEEDRVYVETMYLPHFDETNAATNMPGVGIKLTNAWHAAWAHAHLRLSEHLLCVLPIFVLLPGDLGCAQVMTAFFTLHRRTGQSREEPHIRWLHRM</sequence>
<dbReference type="Pfam" id="PF01753">
    <property type="entry name" value="zf-MYND"/>
    <property type="match status" value="1"/>
</dbReference>
<dbReference type="PROSITE" id="PS50865">
    <property type="entry name" value="ZF_MYND_2"/>
    <property type="match status" value="1"/>
</dbReference>
<evidence type="ECO:0000313" key="7">
    <source>
        <dbReference type="Proteomes" id="UP000076532"/>
    </source>
</evidence>
<dbReference type="Proteomes" id="UP000076532">
    <property type="component" value="Unassembled WGS sequence"/>
</dbReference>
<keyword evidence="1" id="KW-0479">Metal-binding</keyword>
<dbReference type="Gene3D" id="6.10.140.2220">
    <property type="match status" value="1"/>
</dbReference>
<organism evidence="6 7">
    <name type="scientific">Athelia psychrophila</name>
    <dbReference type="NCBI Taxonomy" id="1759441"/>
    <lineage>
        <taxon>Eukaryota</taxon>
        <taxon>Fungi</taxon>
        <taxon>Dikarya</taxon>
        <taxon>Basidiomycota</taxon>
        <taxon>Agaricomycotina</taxon>
        <taxon>Agaricomycetes</taxon>
        <taxon>Agaricomycetidae</taxon>
        <taxon>Atheliales</taxon>
        <taxon>Atheliaceae</taxon>
        <taxon>Athelia</taxon>
    </lineage>
</organism>
<evidence type="ECO:0000313" key="6">
    <source>
        <dbReference type="EMBL" id="KZP08179.1"/>
    </source>
</evidence>
<protein>
    <recommendedName>
        <fullName evidence="5">MYND-type domain-containing protein</fullName>
    </recommendedName>
</protein>
<keyword evidence="2 4" id="KW-0863">Zinc-finger</keyword>
<gene>
    <name evidence="6" type="ORF">FIBSPDRAFT_269483</name>
</gene>
<dbReference type="SUPFAM" id="SSF144232">
    <property type="entry name" value="HIT/MYND zinc finger-like"/>
    <property type="match status" value="1"/>
</dbReference>
<evidence type="ECO:0000256" key="1">
    <source>
        <dbReference type="ARBA" id="ARBA00022723"/>
    </source>
</evidence>
<evidence type="ECO:0000256" key="3">
    <source>
        <dbReference type="ARBA" id="ARBA00022833"/>
    </source>
</evidence>
<dbReference type="OrthoDB" id="341421at2759"/>